<dbReference type="GO" id="GO:0016020">
    <property type="term" value="C:membrane"/>
    <property type="evidence" value="ECO:0007669"/>
    <property type="project" value="GOC"/>
</dbReference>
<dbReference type="NCBIfam" id="TIGR01853">
    <property type="entry name" value="lipid_A_lpxD"/>
    <property type="match status" value="1"/>
</dbReference>
<dbReference type="Gene3D" id="2.160.10.10">
    <property type="entry name" value="Hexapeptide repeat proteins"/>
    <property type="match status" value="1"/>
</dbReference>
<dbReference type="InterPro" id="IPR011004">
    <property type="entry name" value="Trimer_LpxA-like_sf"/>
</dbReference>
<dbReference type="NCBIfam" id="NF002060">
    <property type="entry name" value="PRK00892.1"/>
    <property type="match status" value="1"/>
</dbReference>
<feature type="active site" description="Proton acceptor" evidence="7">
    <location>
        <position position="257"/>
    </location>
</feature>
<dbReference type="GO" id="GO:0016410">
    <property type="term" value="F:N-acyltransferase activity"/>
    <property type="evidence" value="ECO:0007669"/>
    <property type="project" value="InterPro"/>
</dbReference>
<dbReference type="PANTHER" id="PTHR43378:SF2">
    <property type="entry name" value="UDP-3-O-ACYLGLUCOSAMINE N-ACYLTRANSFERASE 1, MITOCHONDRIAL-RELATED"/>
    <property type="match status" value="1"/>
</dbReference>
<dbReference type="HAMAP" id="MF_00523">
    <property type="entry name" value="LpxD"/>
    <property type="match status" value="1"/>
</dbReference>
<dbReference type="Proteomes" id="UP000439113">
    <property type="component" value="Unassembled WGS sequence"/>
</dbReference>
<keyword evidence="6 7" id="KW-0012">Acyltransferase</keyword>
<dbReference type="Pfam" id="PF00132">
    <property type="entry name" value="Hexapep"/>
    <property type="match status" value="2"/>
</dbReference>
<keyword evidence="1 7" id="KW-0444">Lipid biosynthesis</keyword>
<comment type="function">
    <text evidence="7">Catalyzes the N-acylation of UDP-3-O-acylglucosamine using 3-hydroxyacyl-ACP as the acyl donor. Is involved in the biosynthesis of lipid A, a phosphorylated glycolipid that anchors the lipopolysaccharide to the outer membrane of the cell.</text>
</comment>
<evidence type="ECO:0000256" key="5">
    <source>
        <dbReference type="ARBA" id="ARBA00023098"/>
    </source>
</evidence>
<evidence type="ECO:0000256" key="7">
    <source>
        <dbReference type="HAMAP-Rule" id="MF_00523"/>
    </source>
</evidence>
<dbReference type="PANTHER" id="PTHR43378">
    <property type="entry name" value="UDP-3-O-ACYLGLUCOSAMINE N-ACYLTRANSFERASE"/>
    <property type="match status" value="1"/>
</dbReference>
<keyword evidence="2 7" id="KW-0441">Lipid A biosynthesis</keyword>
<dbReference type="Pfam" id="PF04613">
    <property type="entry name" value="LpxD"/>
    <property type="match status" value="1"/>
</dbReference>
<dbReference type="InterPro" id="IPR001451">
    <property type="entry name" value="Hexapep"/>
</dbReference>
<reference evidence="9 10" key="1">
    <citation type="submission" date="2019-11" db="EMBL/GenBank/DDBJ databases">
        <title>Whole-genome sequence of a Rhodoblastus acidophilus DSM 142.</title>
        <authorList>
            <person name="Kyndt J.A."/>
            <person name="Meyer T.E."/>
        </authorList>
    </citation>
    <scope>NUCLEOTIDE SEQUENCE [LARGE SCALE GENOMIC DNA]</scope>
    <source>
        <strain evidence="9 10">DSM 142</strain>
    </source>
</reference>
<keyword evidence="4 7" id="KW-0677">Repeat</keyword>
<feature type="domain" description="UDP-3-O-[3-hydroxymyristoyl] glucosamine N-acyltransferase non-repeat region" evidence="8">
    <location>
        <begin position="36"/>
        <end position="100"/>
    </location>
</feature>
<dbReference type="GO" id="GO:0009245">
    <property type="term" value="P:lipid A biosynthetic process"/>
    <property type="evidence" value="ECO:0007669"/>
    <property type="project" value="UniProtKB-UniRule"/>
</dbReference>
<evidence type="ECO:0000256" key="3">
    <source>
        <dbReference type="ARBA" id="ARBA00022679"/>
    </source>
</evidence>
<organism evidence="9 10">
    <name type="scientific">Rhodoblastus acidophilus</name>
    <name type="common">Rhodopseudomonas acidophila</name>
    <dbReference type="NCBI Taxonomy" id="1074"/>
    <lineage>
        <taxon>Bacteria</taxon>
        <taxon>Pseudomonadati</taxon>
        <taxon>Pseudomonadota</taxon>
        <taxon>Alphaproteobacteria</taxon>
        <taxon>Hyphomicrobiales</taxon>
        <taxon>Rhodoblastaceae</taxon>
        <taxon>Rhodoblastus</taxon>
    </lineage>
</organism>
<dbReference type="UniPathway" id="UPA00973"/>
<evidence type="ECO:0000256" key="1">
    <source>
        <dbReference type="ARBA" id="ARBA00022516"/>
    </source>
</evidence>
<comment type="catalytic activity">
    <reaction evidence="7">
        <text>a UDP-3-O-[(3R)-3-hydroxyacyl]-alpha-D-glucosamine + a (3R)-hydroxyacyl-[ACP] = a UDP-2-N,3-O-bis[(3R)-3-hydroxyacyl]-alpha-D-glucosamine + holo-[ACP] + H(+)</text>
        <dbReference type="Rhea" id="RHEA:53836"/>
        <dbReference type="Rhea" id="RHEA-COMP:9685"/>
        <dbReference type="Rhea" id="RHEA-COMP:9945"/>
        <dbReference type="ChEBI" id="CHEBI:15378"/>
        <dbReference type="ChEBI" id="CHEBI:64479"/>
        <dbReference type="ChEBI" id="CHEBI:78827"/>
        <dbReference type="ChEBI" id="CHEBI:137740"/>
        <dbReference type="ChEBI" id="CHEBI:137748"/>
        <dbReference type="EC" id="2.3.1.191"/>
    </reaction>
</comment>
<keyword evidence="3 7" id="KW-0808">Transferase</keyword>
<dbReference type="EMBL" id="WNKS01000005">
    <property type="protein sequence ID" value="MTV30932.1"/>
    <property type="molecule type" value="Genomic_DNA"/>
</dbReference>
<dbReference type="InterPro" id="IPR020573">
    <property type="entry name" value="UDP_GlcNAc_AcTrfase_non-rep"/>
</dbReference>
<evidence type="ECO:0000313" key="9">
    <source>
        <dbReference type="EMBL" id="MTV30932.1"/>
    </source>
</evidence>
<keyword evidence="5 7" id="KW-0443">Lipid metabolism</keyword>
<dbReference type="SUPFAM" id="SSF51161">
    <property type="entry name" value="Trimeric LpxA-like enzymes"/>
    <property type="match status" value="1"/>
</dbReference>
<dbReference type="InterPro" id="IPR007691">
    <property type="entry name" value="LpxD"/>
</dbReference>
<dbReference type="GO" id="GO:0103118">
    <property type="term" value="F:UDP-3-O-[(3R)-3-hydroxyacyl]-glucosamine N-acyltransferase activity"/>
    <property type="evidence" value="ECO:0007669"/>
    <property type="project" value="UniProtKB-EC"/>
</dbReference>
<evidence type="ECO:0000256" key="4">
    <source>
        <dbReference type="ARBA" id="ARBA00022737"/>
    </source>
</evidence>
<comment type="pathway">
    <text evidence="7">Bacterial outer membrane biogenesis; LPS lipid A biosynthesis.</text>
</comment>
<dbReference type="Gene3D" id="3.40.1390.10">
    <property type="entry name" value="MurE/MurF, N-terminal domain"/>
    <property type="match status" value="1"/>
</dbReference>
<dbReference type="PROSITE" id="PS00101">
    <property type="entry name" value="HEXAPEP_TRANSFERASES"/>
    <property type="match status" value="1"/>
</dbReference>
<name>A0A6N8DK47_RHOAC</name>
<gene>
    <name evidence="7 9" type="primary">lpxD</name>
    <name evidence="9" type="ORF">GJ654_07985</name>
</gene>
<dbReference type="OrthoDB" id="9784739at2"/>
<evidence type="ECO:0000256" key="6">
    <source>
        <dbReference type="ARBA" id="ARBA00023315"/>
    </source>
</evidence>
<dbReference type="RefSeq" id="WP_155445625.1">
    <property type="nucleotide sequence ID" value="NZ_JAOQNR010000004.1"/>
</dbReference>
<proteinExistence type="inferred from homology"/>
<dbReference type="InterPro" id="IPR018357">
    <property type="entry name" value="Hexapep_transf_CS"/>
</dbReference>
<sequence length="345" mass="35909">MDALKFFRRAVEPSLADIVAWTGAKAPEGADLTARVLDVAPLDKARPGDLVFLDNPKYAAQLEKTRATAVLIGEKHAHRTPEGCVPLVVAEPYRACAVVSAKIYPEAARPNSLFDGAGIEPGGRVHQTARLEAGVTVDPGAVIGPRAEIGAGTVIHPNAVIGPDVRIGRNCVIGANATVLNALVGDEVIIHPGVRIGQDGFGFAMGPRGHLKVPQIGRVIIQDKVEIGANTTIDRGANRDTLIGEGTKIDNLVQIAHNVAIGRHCVIVSQVGISGSTEVADFVVIAGQAGITGHLKIGMGAQIGAQAGVMADVPAGAKMGGSPARNARDWLKSVAWVDRMMKKGH</sequence>
<evidence type="ECO:0000256" key="2">
    <source>
        <dbReference type="ARBA" id="ARBA00022556"/>
    </source>
</evidence>
<comment type="similarity">
    <text evidence="7">Belongs to the transferase hexapeptide repeat family. LpxD subfamily.</text>
</comment>
<evidence type="ECO:0000313" key="10">
    <source>
        <dbReference type="Proteomes" id="UP000439113"/>
    </source>
</evidence>
<comment type="subunit">
    <text evidence="7">Homotrimer.</text>
</comment>
<protein>
    <recommendedName>
        <fullName evidence="7">UDP-3-O-acylglucosamine N-acyltransferase</fullName>
        <ecNumber evidence="7">2.3.1.191</ecNumber>
    </recommendedName>
</protein>
<evidence type="ECO:0000259" key="8">
    <source>
        <dbReference type="Pfam" id="PF04613"/>
    </source>
</evidence>
<dbReference type="CDD" id="cd03352">
    <property type="entry name" value="LbH_LpxD"/>
    <property type="match status" value="1"/>
</dbReference>
<accession>A0A6N8DK47</accession>
<dbReference type="EC" id="2.3.1.191" evidence="7"/>
<comment type="caution">
    <text evidence="9">The sequence shown here is derived from an EMBL/GenBank/DDBJ whole genome shotgun (WGS) entry which is preliminary data.</text>
</comment>
<dbReference type="AlphaFoldDB" id="A0A6N8DK47"/>